<comment type="subcellular location">
    <subcellularLocation>
        <location evidence="1">Membrane</location>
        <topology evidence="1">Multi-pass membrane protein</topology>
    </subcellularLocation>
</comment>
<reference evidence="9" key="1">
    <citation type="submission" date="2021-01" db="EMBL/GenBank/DDBJ databases">
        <authorList>
            <person name="Corre E."/>
            <person name="Pelletier E."/>
            <person name="Niang G."/>
            <person name="Scheremetjew M."/>
            <person name="Finn R."/>
            <person name="Kale V."/>
            <person name="Holt S."/>
            <person name="Cochrane G."/>
            <person name="Meng A."/>
            <person name="Brown T."/>
            <person name="Cohen L."/>
        </authorList>
    </citation>
    <scope>NUCLEOTIDE SEQUENCE</scope>
    <source>
        <strain evidence="9">RCC927</strain>
    </source>
</reference>
<dbReference type="GO" id="GO:0055085">
    <property type="term" value="P:transmembrane transport"/>
    <property type="evidence" value="ECO:0007669"/>
    <property type="project" value="InterPro"/>
</dbReference>
<feature type="transmembrane region" description="Helical" evidence="8">
    <location>
        <begin position="35"/>
        <end position="53"/>
    </location>
</feature>
<keyword evidence="2" id="KW-0813">Transport</keyword>
<name>A0A7S3FKE4_9VIRI</name>
<feature type="compositionally biased region" description="Low complexity" evidence="7">
    <location>
        <begin position="812"/>
        <end position="821"/>
    </location>
</feature>
<feature type="transmembrane region" description="Helical" evidence="8">
    <location>
        <begin position="325"/>
        <end position="346"/>
    </location>
</feature>
<evidence type="ECO:0000256" key="5">
    <source>
        <dbReference type="ARBA" id="ARBA00022989"/>
    </source>
</evidence>
<dbReference type="EMBL" id="HBHY01020851">
    <property type="protein sequence ID" value="CAE0151630.1"/>
    <property type="molecule type" value="Transcribed_RNA"/>
</dbReference>
<dbReference type="InterPro" id="IPR004776">
    <property type="entry name" value="Mem_transp_PIN-like"/>
</dbReference>
<keyword evidence="3" id="KW-1003">Cell membrane</keyword>
<feature type="region of interest" description="Disordered" evidence="7">
    <location>
        <begin position="801"/>
        <end position="821"/>
    </location>
</feature>
<evidence type="ECO:0000313" key="9">
    <source>
        <dbReference type="EMBL" id="CAE0151630.1"/>
    </source>
</evidence>
<feature type="transmembrane region" description="Helical" evidence="8">
    <location>
        <begin position="388"/>
        <end position="408"/>
    </location>
</feature>
<proteinExistence type="predicted"/>
<feature type="transmembrane region" description="Helical" evidence="8">
    <location>
        <begin position="570"/>
        <end position="590"/>
    </location>
</feature>
<evidence type="ECO:0000256" key="4">
    <source>
        <dbReference type="ARBA" id="ARBA00022692"/>
    </source>
</evidence>
<dbReference type="AlphaFoldDB" id="A0A7S3FKE4"/>
<feature type="transmembrane region" description="Helical" evidence="8">
    <location>
        <begin position="358"/>
        <end position="376"/>
    </location>
</feature>
<feature type="transmembrane region" description="Helical" evidence="8">
    <location>
        <begin position="98"/>
        <end position="120"/>
    </location>
</feature>
<organism evidence="9">
    <name type="scientific">Prasinoderma singulare</name>
    <dbReference type="NCBI Taxonomy" id="676789"/>
    <lineage>
        <taxon>Eukaryota</taxon>
        <taxon>Viridiplantae</taxon>
        <taxon>Prasinodermophyta</taxon>
        <taxon>Prasinodermophyceae</taxon>
        <taxon>Prasinodermales</taxon>
        <taxon>Prasinodermaceae</taxon>
        <taxon>Prasinoderma</taxon>
    </lineage>
</organism>
<keyword evidence="4 8" id="KW-0812">Transmembrane</keyword>
<dbReference type="PANTHER" id="PTHR36838:SF3">
    <property type="entry name" value="TRANSPORTER AUXIN EFFLUX CARRIER EC FAMILY"/>
    <property type="match status" value="1"/>
</dbReference>
<keyword evidence="5 8" id="KW-1133">Transmembrane helix</keyword>
<feature type="transmembrane region" description="Helical" evidence="8">
    <location>
        <begin position="428"/>
        <end position="445"/>
    </location>
</feature>
<evidence type="ECO:0008006" key="10">
    <source>
        <dbReference type="Google" id="ProtNLM"/>
    </source>
</evidence>
<feature type="transmembrane region" description="Helical" evidence="8">
    <location>
        <begin position="68"/>
        <end position="86"/>
    </location>
</feature>
<evidence type="ECO:0000256" key="6">
    <source>
        <dbReference type="ARBA" id="ARBA00023136"/>
    </source>
</evidence>
<protein>
    <recommendedName>
        <fullName evidence="10">PIN-like protein</fullName>
    </recommendedName>
</protein>
<keyword evidence="6 8" id="KW-0472">Membrane</keyword>
<evidence type="ECO:0000256" key="2">
    <source>
        <dbReference type="ARBA" id="ARBA00022448"/>
    </source>
</evidence>
<evidence type="ECO:0000256" key="1">
    <source>
        <dbReference type="ARBA" id="ARBA00004141"/>
    </source>
</evidence>
<feature type="transmembrane region" description="Helical" evidence="8">
    <location>
        <begin position="494"/>
        <end position="513"/>
    </location>
</feature>
<dbReference type="Pfam" id="PF03547">
    <property type="entry name" value="Mem_trans"/>
    <property type="match status" value="1"/>
</dbReference>
<dbReference type="GO" id="GO:0016020">
    <property type="term" value="C:membrane"/>
    <property type="evidence" value="ECO:0007669"/>
    <property type="project" value="UniProtKB-SubCell"/>
</dbReference>
<accession>A0A7S3FKE4</accession>
<evidence type="ECO:0000256" key="8">
    <source>
        <dbReference type="SAM" id="Phobius"/>
    </source>
</evidence>
<dbReference type="PANTHER" id="PTHR36838">
    <property type="entry name" value="AUXIN EFFLUX CARRIER FAMILY PROTEIN"/>
    <property type="match status" value="1"/>
</dbReference>
<evidence type="ECO:0000256" key="3">
    <source>
        <dbReference type="ARBA" id="ARBA00022475"/>
    </source>
</evidence>
<feature type="transmembrane region" description="Helical" evidence="8">
    <location>
        <begin position="292"/>
        <end position="313"/>
    </location>
</feature>
<feature type="transmembrane region" description="Helical" evidence="8">
    <location>
        <begin position="525"/>
        <end position="545"/>
    </location>
</feature>
<feature type="transmembrane region" description="Helical" evidence="8">
    <location>
        <begin position="258"/>
        <end position="280"/>
    </location>
</feature>
<gene>
    <name evidence="9" type="ORF">PSIN1315_LOCUS13346</name>
</gene>
<evidence type="ECO:0000256" key="7">
    <source>
        <dbReference type="SAM" id="MobiDB-lite"/>
    </source>
</evidence>
<sequence length="821" mass="86590">MAPPAPAASALLAWQDDLGASTPPPAMPPTASYDGLVRALGSVLCVVALGFAVRSRGAAGSEALERGLGTYVASAALPVTLFRALATQIDLSDIGWHLLGAVALGKAAVFALALAAAMLFGSSRDVSADPAGQGVGVGVGRLGDALAAAERLKKAGMWAIAATQSNDLPIGLPLVAALLPDMGYTKYLYLIAIPQMLILNPIGYAMMDRGVSKEHAAMESLEGVPHAEPLLDGGGATRGAGFSGVFSPAMRKRVIGSLFVRTLLNPLVLGALLGVAYNVVFGMTLPPFFDSLCSMIAVSFAPTSLFLLGASMYGKSGRVRGKSMLLPGFLIVLKLIVLPIVSRLVADIMPGLTEHCKSFVLLYGSIPVAPSVYVYARQYGVQMDQIAIYVIMCLLASAPLMLLSSLLMADTAVDLGPAVANYRVWCHALSSVACMALLAIACCARKWRRRSYGVHEVVTACASFQLVFNLSFLLCLYAHGNGARKADIYALENTARIVARLGCAAFGPVLYMLSGPQRRRFSLGYGGFALILLPALAMTLPLRFWGKKEDPSVGSNIAEPCFIEYGNPQLILTLAYDLVLLIFAAGYLVVSERRYWRVRKRRLSVSSYQDLTALAASEGDFQGSVGFSRAAETDLSASVLSLAESDTSHGGFDFGGDGVGVHASPFVSPLRVNVATGRSESAGATLSAVPHDDPDFAIWEARVFEADDSGRLSTRVRVQIWLLLLVLDVLIELTLDVSKYSGINVSDAKLGLVLLLAMSLTDARGISALLLFGLQPDALEGVKSAARWMARRAAHVFGVPVSPGSTPPRSPPRQAAPAALA</sequence>
<feature type="transmembrane region" description="Helical" evidence="8">
    <location>
        <begin position="457"/>
        <end position="479"/>
    </location>
</feature>